<accession>X1RY89</accession>
<feature type="non-terminal residue" evidence="1">
    <location>
        <position position="1"/>
    </location>
</feature>
<evidence type="ECO:0000313" key="1">
    <source>
        <dbReference type="EMBL" id="GAI85623.1"/>
    </source>
</evidence>
<protein>
    <recommendedName>
        <fullName evidence="2">Gfo/Idh/MocA-like oxidoreductase C-terminal domain-containing protein</fullName>
    </recommendedName>
</protein>
<organism evidence="1">
    <name type="scientific">marine sediment metagenome</name>
    <dbReference type="NCBI Taxonomy" id="412755"/>
    <lineage>
        <taxon>unclassified sequences</taxon>
        <taxon>metagenomes</taxon>
        <taxon>ecological metagenomes</taxon>
    </lineage>
</organism>
<name>X1RY89_9ZZZZ</name>
<dbReference type="EMBL" id="BARW01007198">
    <property type="protein sequence ID" value="GAI85623.1"/>
    <property type="molecule type" value="Genomic_DNA"/>
</dbReference>
<gene>
    <name evidence="1" type="ORF">S12H4_15043</name>
</gene>
<comment type="caution">
    <text evidence="1">The sequence shown here is derived from an EMBL/GenBank/DDBJ whole genome shotgun (WGS) entry which is preliminary data.</text>
</comment>
<evidence type="ECO:0008006" key="2">
    <source>
        <dbReference type="Google" id="ProtNLM"/>
    </source>
</evidence>
<proteinExistence type="predicted"/>
<sequence>GPLLDMGPYYLTTLVNLIGPIEKVSGSSRISFP</sequence>
<dbReference type="AlphaFoldDB" id="X1RY89"/>
<reference evidence="1" key="1">
    <citation type="journal article" date="2014" name="Front. Microbiol.">
        <title>High frequency of phylogenetically diverse reductive dehalogenase-homologous genes in deep subseafloor sedimentary metagenomes.</title>
        <authorList>
            <person name="Kawai M."/>
            <person name="Futagami T."/>
            <person name="Toyoda A."/>
            <person name="Takaki Y."/>
            <person name="Nishi S."/>
            <person name="Hori S."/>
            <person name="Arai W."/>
            <person name="Tsubouchi T."/>
            <person name="Morono Y."/>
            <person name="Uchiyama I."/>
            <person name="Ito T."/>
            <person name="Fujiyama A."/>
            <person name="Inagaki F."/>
            <person name="Takami H."/>
        </authorList>
    </citation>
    <scope>NUCLEOTIDE SEQUENCE</scope>
    <source>
        <strain evidence="1">Expedition CK06-06</strain>
    </source>
</reference>